<feature type="compositionally biased region" description="Basic residues" evidence="1">
    <location>
        <begin position="140"/>
        <end position="172"/>
    </location>
</feature>
<feature type="compositionally biased region" description="Basic residues" evidence="1">
    <location>
        <begin position="185"/>
        <end position="204"/>
    </location>
</feature>
<evidence type="ECO:0000313" key="3">
    <source>
        <dbReference type="Proteomes" id="UP001153328"/>
    </source>
</evidence>
<evidence type="ECO:0000313" key="2">
    <source>
        <dbReference type="EMBL" id="CAG7645144.1"/>
    </source>
</evidence>
<accession>A0A9W4MAT6</accession>
<keyword evidence="3" id="KW-1185">Reference proteome</keyword>
<gene>
    <name evidence="2" type="ORF">SBRY_40081</name>
</gene>
<proteinExistence type="predicted"/>
<reference evidence="2" key="1">
    <citation type="submission" date="2021-06" db="EMBL/GenBank/DDBJ databases">
        <authorList>
            <person name="Arsene-Ploetze F."/>
        </authorList>
    </citation>
    <scope>NUCLEOTIDE SEQUENCE</scope>
    <source>
        <strain evidence="2">SBRY1</strain>
    </source>
</reference>
<feature type="region of interest" description="Disordered" evidence="1">
    <location>
        <begin position="1"/>
        <end position="214"/>
    </location>
</feature>
<dbReference type="Proteomes" id="UP001153328">
    <property type="component" value="Unassembled WGS sequence"/>
</dbReference>
<feature type="compositionally biased region" description="Basic and acidic residues" evidence="1">
    <location>
        <begin position="1"/>
        <end position="14"/>
    </location>
</feature>
<feature type="compositionally biased region" description="Basic and acidic residues" evidence="1">
    <location>
        <begin position="20"/>
        <end position="29"/>
    </location>
</feature>
<name>A0A9W4MAT6_9ACTN</name>
<dbReference type="AlphaFoldDB" id="A0A9W4MAT6"/>
<comment type="caution">
    <text evidence="2">The sequence shown here is derived from an EMBL/GenBank/DDBJ whole genome shotgun (WGS) entry which is preliminary data.</text>
</comment>
<organism evidence="2 3">
    <name type="scientific">Actinacidiphila bryophytorum</name>
    <dbReference type="NCBI Taxonomy" id="1436133"/>
    <lineage>
        <taxon>Bacteria</taxon>
        <taxon>Bacillati</taxon>
        <taxon>Actinomycetota</taxon>
        <taxon>Actinomycetes</taxon>
        <taxon>Kitasatosporales</taxon>
        <taxon>Streptomycetaceae</taxon>
        <taxon>Actinacidiphila</taxon>
    </lineage>
</organism>
<evidence type="ECO:0000256" key="1">
    <source>
        <dbReference type="SAM" id="MobiDB-lite"/>
    </source>
</evidence>
<feature type="compositionally biased region" description="Basic and acidic residues" evidence="1">
    <location>
        <begin position="111"/>
        <end position="136"/>
    </location>
</feature>
<dbReference type="EMBL" id="CAJVAX010000018">
    <property type="protein sequence ID" value="CAG7645144.1"/>
    <property type="molecule type" value="Genomic_DNA"/>
</dbReference>
<sequence length="261" mass="29211">MEAHHRSTPLHDDGGTDDERDGRRRDDPGQRPGPRGDGAGPGRRLTPAVPPLPAGLPVGRAARPEAGAALRPRTALRGRNVPRPRPDPALPPHRPALRDRRRRRGPPLPGRPRDHGRGGRPGLDGHRPAHHTRDPPPHGPRGRPGHPRGRVRRPRHRLRLPPRWRARRRRGRPPPPRLQEAGPGRLHRGHPGPPVHHVRQRQGRRPGALRARLRPHRLRRRHHRLPLAGMTAQSLVRRGTLWFTPLPRAGRGPRGHRGVGG</sequence>
<protein>
    <submittedName>
        <fullName evidence="2">Uncharacterized protein</fullName>
    </submittedName>
</protein>